<reference evidence="2 3" key="1">
    <citation type="submission" date="2022-10" db="EMBL/GenBank/DDBJ databases">
        <title>Paucibacter sp. hw1 Genome sequencing.</title>
        <authorList>
            <person name="Park S."/>
        </authorList>
    </citation>
    <scope>NUCLEOTIDE SEQUENCE [LARGE SCALE GENOMIC DNA]</scope>
    <source>
        <strain evidence="3">hw1</strain>
    </source>
</reference>
<dbReference type="InterPro" id="IPR037401">
    <property type="entry name" value="SnoaL-like"/>
</dbReference>
<dbReference type="InterPro" id="IPR032710">
    <property type="entry name" value="NTF2-like_dom_sf"/>
</dbReference>
<accession>A0ABT5KEJ1</accession>
<protein>
    <submittedName>
        <fullName evidence="2">Nuclear transport factor 2 family protein</fullName>
    </submittedName>
</protein>
<evidence type="ECO:0000259" key="1">
    <source>
        <dbReference type="Pfam" id="PF13474"/>
    </source>
</evidence>
<gene>
    <name evidence="2" type="ORF">PRZ03_12225</name>
</gene>
<evidence type="ECO:0000313" key="2">
    <source>
        <dbReference type="EMBL" id="MDC8772340.1"/>
    </source>
</evidence>
<dbReference type="EMBL" id="JAQQXT010000006">
    <property type="protein sequence ID" value="MDC8772340.1"/>
    <property type="molecule type" value="Genomic_DNA"/>
</dbReference>
<dbReference type="PANTHER" id="PTHR34957:SF1">
    <property type="entry name" value="NUCLEAR TRANSPORT FACTOR 2 (NTF2) FAMILY PROTEIN"/>
    <property type="match status" value="1"/>
</dbReference>
<evidence type="ECO:0000313" key="3">
    <source>
        <dbReference type="Proteomes" id="UP001221189"/>
    </source>
</evidence>
<dbReference type="PANTHER" id="PTHR34957">
    <property type="entry name" value="NUCLEAR TRANSPORT FACTOR 2 (NTF2) FAMILY PROTEIN"/>
    <property type="match status" value="1"/>
</dbReference>
<dbReference type="SUPFAM" id="SSF54427">
    <property type="entry name" value="NTF2-like"/>
    <property type="match status" value="1"/>
</dbReference>
<proteinExistence type="predicted"/>
<dbReference type="Pfam" id="PF13474">
    <property type="entry name" value="SnoaL_3"/>
    <property type="match status" value="1"/>
</dbReference>
<dbReference type="Gene3D" id="3.10.450.50">
    <property type="match status" value="1"/>
</dbReference>
<name>A0ABT5KEJ1_9BURK</name>
<sequence length="151" mass="16307">MQHPKVPAAALLSSPEDTEAQFYEALQQADLSRLMAVWSDEEEVSCVHPGGPRVVGLGAIRAAFEVVFAQGAISVHPERVRRVQTSETAIHQVLERVVVEGSGGSGQQSAWVIATNVYLKTAVGWRMVVHHASPGTAHDIQEVIEEPATLH</sequence>
<dbReference type="RefSeq" id="WP_273600538.1">
    <property type="nucleotide sequence ID" value="NZ_JAQQXT010000006.1"/>
</dbReference>
<organism evidence="2 3">
    <name type="scientific">Roseateles albus</name>
    <dbReference type="NCBI Taxonomy" id="2987525"/>
    <lineage>
        <taxon>Bacteria</taxon>
        <taxon>Pseudomonadati</taxon>
        <taxon>Pseudomonadota</taxon>
        <taxon>Betaproteobacteria</taxon>
        <taxon>Burkholderiales</taxon>
        <taxon>Sphaerotilaceae</taxon>
        <taxon>Roseateles</taxon>
    </lineage>
</organism>
<feature type="domain" description="SnoaL-like" evidence="1">
    <location>
        <begin position="20"/>
        <end position="134"/>
    </location>
</feature>
<comment type="caution">
    <text evidence="2">The sequence shown here is derived from an EMBL/GenBank/DDBJ whole genome shotgun (WGS) entry which is preliminary data.</text>
</comment>
<keyword evidence="3" id="KW-1185">Reference proteome</keyword>
<dbReference type="Proteomes" id="UP001221189">
    <property type="component" value="Unassembled WGS sequence"/>
</dbReference>